<sequence length="183" mass="20200">MPLDRLPAVTQTVTAPDSHHALTQGAFQPARNRRALASLCLGLACLWPLGAQAQGALPPPQMDLPRAHLSSGMYRIEVQIAATDRQRQVGLMNRASMPDNEGMLFVFDQPSVQCFWMRNTLLPLTAAFIDDAGTVVNLKDMKPQTDDNHCSAKPVRYVLEMNQGWFDKRHVKPGSTIKGLPGR</sequence>
<dbReference type="PANTHER" id="PTHR37953">
    <property type="entry name" value="UPF0127 PROTEIN MJ1496"/>
    <property type="match status" value="1"/>
</dbReference>
<name>A0A1Y0EP91_9BURK</name>
<dbReference type="InterPro" id="IPR003795">
    <property type="entry name" value="DUF192"/>
</dbReference>
<evidence type="ECO:0000313" key="2">
    <source>
        <dbReference type="Proteomes" id="UP000196138"/>
    </source>
</evidence>
<dbReference type="OrthoDB" id="5526466at2"/>
<dbReference type="AlphaFoldDB" id="A0A1Y0EP91"/>
<evidence type="ECO:0008006" key="3">
    <source>
        <dbReference type="Google" id="ProtNLM"/>
    </source>
</evidence>
<gene>
    <name evidence="1" type="ORF">CCO03_12785</name>
</gene>
<dbReference type="Gene3D" id="2.60.120.1140">
    <property type="entry name" value="Protein of unknown function DUF192"/>
    <property type="match status" value="1"/>
</dbReference>
<protein>
    <recommendedName>
        <fullName evidence="3">DUF192 domain-containing protein</fullName>
    </recommendedName>
</protein>
<dbReference type="Pfam" id="PF02643">
    <property type="entry name" value="DUF192"/>
    <property type="match status" value="1"/>
</dbReference>
<dbReference type="Proteomes" id="UP000196138">
    <property type="component" value="Chromosome"/>
</dbReference>
<dbReference type="EMBL" id="CP021455">
    <property type="protein sequence ID" value="ARU05447.1"/>
    <property type="molecule type" value="Genomic_DNA"/>
</dbReference>
<keyword evidence="2" id="KW-1185">Reference proteome</keyword>
<reference evidence="1 2" key="1">
    <citation type="submission" date="2017-05" db="EMBL/GenBank/DDBJ databases">
        <authorList>
            <person name="Song R."/>
            <person name="Chenine A.L."/>
            <person name="Ruprecht R.M."/>
        </authorList>
    </citation>
    <scope>NUCLEOTIDE SEQUENCE [LARGE SCALE GENOMIC DNA]</scope>
    <source>
        <strain evidence="1 2">DSM 26136</strain>
    </source>
</reference>
<accession>A0A1Y0EP91</accession>
<evidence type="ECO:0000313" key="1">
    <source>
        <dbReference type="EMBL" id="ARU05447.1"/>
    </source>
</evidence>
<dbReference type="InterPro" id="IPR038695">
    <property type="entry name" value="Saro_0823-like_sf"/>
</dbReference>
<organism evidence="1 2">
    <name type="scientific">Comamonas serinivorans</name>
    <dbReference type="NCBI Taxonomy" id="1082851"/>
    <lineage>
        <taxon>Bacteria</taxon>
        <taxon>Pseudomonadati</taxon>
        <taxon>Pseudomonadota</taxon>
        <taxon>Betaproteobacteria</taxon>
        <taxon>Burkholderiales</taxon>
        <taxon>Comamonadaceae</taxon>
        <taxon>Comamonas</taxon>
    </lineage>
</organism>
<dbReference type="PANTHER" id="PTHR37953:SF1">
    <property type="entry name" value="UPF0127 PROTEIN MJ1496"/>
    <property type="match status" value="1"/>
</dbReference>
<dbReference type="KEGG" id="cser:CCO03_12785"/>
<proteinExistence type="predicted"/>